<evidence type="ECO:0000313" key="6">
    <source>
        <dbReference type="EMBL" id="GGK06007.1"/>
    </source>
</evidence>
<evidence type="ECO:0000313" key="7">
    <source>
        <dbReference type="Proteomes" id="UP000637720"/>
    </source>
</evidence>
<name>A0A8J3BD39_9BACI</name>
<dbReference type="GO" id="GO:0004427">
    <property type="term" value="F:inorganic diphosphate phosphatase activity"/>
    <property type="evidence" value="ECO:0007669"/>
    <property type="project" value="UniProtKB-EC"/>
</dbReference>
<dbReference type="AlphaFoldDB" id="A0A8J3BD39"/>
<dbReference type="GO" id="GO:0000287">
    <property type="term" value="F:magnesium ion binding"/>
    <property type="evidence" value="ECO:0007669"/>
    <property type="project" value="InterPro"/>
</dbReference>
<dbReference type="PANTHER" id="PTHR10286">
    <property type="entry name" value="INORGANIC PYROPHOSPHATASE"/>
    <property type="match status" value="1"/>
</dbReference>
<gene>
    <name evidence="6" type="ORF">GCM10007043_20030</name>
</gene>
<dbReference type="EC" id="3.6.1.1" evidence="2"/>
<evidence type="ECO:0000256" key="3">
    <source>
        <dbReference type="ARBA" id="ARBA00022723"/>
    </source>
</evidence>
<keyword evidence="5" id="KW-0460">Magnesium</keyword>
<evidence type="ECO:0000256" key="1">
    <source>
        <dbReference type="ARBA" id="ARBA00001946"/>
    </source>
</evidence>
<keyword evidence="7" id="KW-1185">Reference proteome</keyword>
<comment type="caution">
    <text evidence="6">The sequence shown here is derived from an EMBL/GenBank/DDBJ whole genome shotgun (WGS) entry which is preliminary data.</text>
</comment>
<reference evidence="6" key="2">
    <citation type="submission" date="2020-09" db="EMBL/GenBank/DDBJ databases">
        <authorList>
            <person name="Sun Q."/>
            <person name="Ohkuma M."/>
        </authorList>
    </citation>
    <scope>NUCLEOTIDE SEQUENCE</scope>
    <source>
        <strain evidence="6">JCM 14719</strain>
    </source>
</reference>
<organism evidence="6 7">
    <name type="scientific">Calditerricola satsumensis</name>
    <dbReference type="NCBI Taxonomy" id="373054"/>
    <lineage>
        <taxon>Bacteria</taxon>
        <taxon>Bacillati</taxon>
        <taxon>Bacillota</taxon>
        <taxon>Bacilli</taxon>
        <taxon>Bacillales</taxon>
        <taxon>Bacillaceae</taxon>
        <taxon>Calditerricola</taxon>
    </lineage>
</organism>
<dbReference type="Pfam" id="PF00719">
    <property type="entry name" value="Pyrophosphatase"/>
    <property type="match status" value="1"/>
</dbReference>
<dbReference type="Proteomes" id="UP000637720">
    <property type="component" value="Unassembled WGS sequence"/>
</dbReference>
<protein>
    <recommendedName>
        <fullName evidence="2">inorganic diphosphatase</fullName>
        <ecNumber evidence="2">3.6.1.1</ecNumber>
    </recommendedName>
</protein>
<sequence>MEKLQALIEIPRDSRERYAWNEAKRAWVVSETLDVVCPENYGHIPKTIGEDGEPLDIVVLTDRPLLVGKPFVCRPLGILLRKDGDHKLLAVPLNERRWKTPDDIPNWRRIRLEAFLTIASPLTGYGDEEKALEVLTEARLRYLQKHGLD</sequence>
<dbReference type="GO" id="GO:0005737">
    <property type="term" value="C:cytoplasm"/>
    <property type="evidence" value="ECO:0007669"/>
    <property type="project" value="InterPro"/>
</dbReference>
<keyword evidence="4" id="KW-0378">Hydrolase</keyword>
<dbReference type="Gene3D" id="3.90.80.10">
    <property type="entry name" value="Inorganic pyrophosphatase"/>
    <property type="match status" value="1"/>
</dbReference>
<dbReference type="RefSeq" id="WP_229725835.1">
    <property type="nucleotide sequence ID" value="NZ_BMOF01000050.1"/>
</dbReference>
<dbReference type="InterPro" id="IPR008162">
    <property type="entry name" value="Pyrophosphatase"/>
</dbReference>
<evidence type="ECO:0000256" key="5">
    <source>
        <dbReference type="ARBA" id="ARBA00022842"/>
    </source>
</evidence>
<dbReference type="SUPFAM" id="SSF50324">
    <property type="entry name" value="Inorganic pyrophosphatase"/>
    <property type="match status" value="1"/>
</dbReference>
<reference evidence="6" key="1">
    <citation type="journal article" date="2014" name="Int. J. Syst. Evol. Microbiol.">
        <title>Complete genome sequence of Corynebacterium casei LMG S-19264T (=DSM 44701T), isolated from a smear-ripened cheese.</title>
        <authorList>
            <consortium name="US DOE Joint Genome Institute (JGI-PGF)"/>
            <person name="Walter F."/>
            <person name="Albersmeier A."/>
            <person name="Kalinowski J."/>
            <person name="Ruckert C."/>
        </authorList>
    </citation>
    <scope>NUCLEOTIDE SEQUENCE</scope>
    <source>
        <strain evidence="6">JCM 14719</strain>
    </source>
</reference>
<proteinExistence type="predicted"/>
<dbReference type="InterPro" id="IPR036649">
    <property type="entry name" value="Pyrophosphatase_sf"/>
</dbReference>
<evidence type="ECO:0000256" key="4">
    <source>
        <dbReference type="ARBA" id="ARBA00022801"/>
    </source>
</evidence>
<keyword evidence="3" id="KW-0479">Metal-binding</keyword>
<evidence type="ECO:0000256" key="2">
    <source>
        <dbReference type="ARBA" id="ARBA00012146"/>
    </source>
</evidence>
<comment type="cofactor">
    <cofactor evidence="1">
        <name>Mg(2+)</name>
        <dbReference type="ChEBI" id="CHEBI:18420"/>
    </cofactor>
</comment>
<dbReference type="GO" id="GO:0006796">
    <property type="term" value="P:phosphate-containing compound metabolic process"/>
    <property type="evidence" value="ECO:0007669"/>
    <property type="project" value="InterPro"/>
</dbReference>
<dbReference type="EMBL" id="BMOF01000050">
    <property type="protein sequence ID" value="GGK06007.1"/>
    <property type="molecule type" value="Genomic_DNA"/>
</dbReference>
<accession>A0A8J3BD39</accession>